<reference evidence="1" key="1">
    <citation type="submission" date="2022-04" db="EMBL/GenBank/DDBJ databases">
        <title>Jade perch genome.</title>
        <authorList>
            <person name="Chao B."/>
        </authorList>
    </citation>
    <scope>NUCLEOTIDE SEQUENCE</scope>
    <source>
        <strain evidence="1">CB-2022</strain>
    </source>
</reference>
<evidence type="ECO:0000313" key="2">
    <source>
        <dbReference type="Proteomes" id="UP000831701"/>
    </source>
</evidence>
<dbReference type="EMBL" id="CM041536">
    <property type="protein sequence ID" value="KAI3370852.1"/>
    <property type="molecule type" value="Genomic_DNA"/>
</dbReference>
<keyword evidence="2" id="KW-1185">Reference proteome</keyword>
<sequence length="141" mass="15465">MSLGWPGNASGSPRKSWRKCLGTDYPATFAKPQIAHIKCKVPADFTSPVALFEVNHPDLNLEQLDLGDGLVEVHQTSHHTQQSITLNNFTVLGSIQPIDKIVDTDQTDSVEANDVDSSASVRGENKDHTEQPSQLWHPPVD</sequence>
<gene>
    <name evidence="1" type="ORF">L3Q82_007369</name>
</gene>
<comment type="caution">
    <text evidence="1">The sequence shown here is derived from an EMBL/GenBank/DDBJ whole genome shotgun (WGS) entry which is preliminary data.</text>
</comment>
<dbReference type="Proteomes" id="UP000831701">
    <property type="component" value="Chromosome 6"/>
</dbReference>
<name>A0ACB8WU71_9TELE</name>
<accession>A0ACB8WU71</accession>
<proteinExistence type="predicted"/>
<protein>
    <submittedName>
        <fullName evidence="1">Uncharacterized protein</fullName>
    </submittedName>
</protein>
<evidence type="ECO:0000313" key="1">
    <source>
        <dbReference type="EMBL" id="KAI3370852.1"/>
    </source>
</evidence>
<organism evidence="1 2">
    <name type="scientific">Scortum barcoo</name>
    <name type="common">barcoo grunter</name>
    <dbReference type="NCBI Taxonomy" id="214431"/>
    <lineage>
        <taxon>Eukaryota</taxon>
        <taxon>Metazoa</taxon>
        <taxon>Chordata</taxon>
        <taxon>Craniata</taxon>
        <taxon>Vertebrata</taxon>
        <taxon>Euteleostomi</taxon>
        <taxon>Actinopterygii</taxon>
        <taxon>Neopterygii</taxon>
        <taxon>Teleostei</taxon>
        <taxon>Neoteleostei</taxon>
        <taxon>Acanthomorphata</taxon>
        <taxon>Eupercaria</taxon>
        <taxon>Centrarchiformes</taxon>
        <taxon>Terapontoidei</taxon>
        <taxon>Terapontidae</taxon>
        <taxon>Scortum</taxon>
    </lineage>
</organism>